<name>A0A8S5TTP0_9CAUD</name>
<feature type="compositionally biased region" description="Polar residues" evidence="1">
    <location>
        <begin position="8"/>
        <end position="18"/>
    </location>
</feature>
<reference evidence="2" key="1">
    <citation type="journal article" date="2021" name="Proc. Natl. Acad. Sci. U.S.A.">
        <title>A Catalog of Tens of Thousands of Viruses from Human Metagenomes Reveals Hidden Associations with Chronic Diseases.</title>
        <authorList>
            <person name="Tisza M.J."/>
            <person name="Buck C.B."/>
        </authorList>
    </citation>
    <scope>NUCLEOTIDE SEQUENCE</scope>
    <source>
        <strain evidence="2">Ct5jB2</strain>
    </source>
</reference>
<evidence type="ECO:0000256" key="1">
    <source>
        <dbReference type="SAM" id="MobiDB-lite"/>
    </source>
</evidence>
<sequence>MSEKNSETRSLQNSNKVNESLRIKNPPTQSVTPPAKKPAK</sequence>
<organism evidence="2">
    <name type="scientific">Siphoviridae sp. ct5jB2</name>
    <dbReference type="NCBI Taxonomy" id="2825337"/>
    <lineage>
        <taxon>Viruses</taxon>
        <taxon>Duplodnaviria</taxon>
        <taxon>Heunggongvirae</taxon>
        <taxon>Uroviricota</taxon>
        <taxon>Caudoviricetes</taxon>
    </lineage>
</organism>
<accession>A0A8S5TTP0</accession>
<dbReference type="EMBL" id="BK015927">
    <property type="protein sequence ID" value="DAF85527.1"/>
    <property type="molecule type" value="Genomic_DNA"/>
</dbReference>
<proteinExistence type="predicted"/>
<protein>
    <submittedName>
        <fullName evidence="2">Uncharacterized protein</fullName>
    </submittedName>
</protein>
<evidence type="ECO:0000313" key="2">
    <source>
        <dbReference type="EMBL" id="DAF85527.1"/>
    </source>
</evidence>
<feature type="region of interest" description="Disordered" evidence="1">
    <location>
        <begin position="1"/>
        <end position="40"/>
    </location>
</feature>